<evidence type="ECO:0000313" key="4">
    <source>
        <dbReference type="Proteomes" id="UP000297693"/>
    </source>
</evidence>
<dbReference type="OrthoDB" id="314553at2"/>
<keyword evidence="2" id="KW-0472">Membrane</keyword>
<evidence type="ECO:0000256" key="1">
    <source>
        <dbReference type="SAM" id="MobiDB-lite"/>
    </source>
</evidence>
<gene>
    <name evidence="3" type="ORF">EHQ58_02930</name>
</gene>
<evidence type="ECO:0000313" key="3">
    <source>
        <dbReference type="EMBL" id="TGL62328.1"/>
    </source>
</evidence>
<feature type="compositionally biased region" description="Basic and acidic residues" evidence="1">
    <location>
        <begin position="67"/>
        <end position="99"/>
    </location>
</feature>
<proteinExistence type="predicted"/>
<feature type="transmembrane region" description="Helical" evidence="2">
    <location>
        <begin position="12"/>
        <end position="33"/>
    </location>
</feature>
<keyword evidence="2" id="KW-0812">Transmembrane</keyword>
<organism evidence="3 4">
    <name type="scientific">Leptospira ognonensis</name>
    <dbReference type="NCBI Taxonomy" id="2484945"/>
    <lineage>
        <taxon>Bacteria</taxon>
        <taxon>Pseudomonadati</taxon>
        <taxon>Spirochaetota</taxon>
        <taxon>Spirochaetia</taxon>
        <taxon>Leptospirales</taxon>
        <taxon>Leptospiraceae</taxon>
        <taxon>Leptospira</taxon>
    </lineage>
</organism>
<keyword evidence="4" id="KW-1185">Reference proteome</keyword>
<protein>
    <submittedName>
        <fullName evidence="3">Uncharacterized protein</fullName>
    </submittedName>
</protein>
<sequence length="516" mass="60304">MLGNLARLLYRYRLYFALYMSIVMHTFLAIYTFNSSDSMYFTYYCGPPWIYEQEEEGYSEVSLEFGKPGEDGDIFKEKGEGEEGEKDGDGESGKTEGFTKGKYEGGAWDKLVKDLESTSELRKNFKNDFDHILPNSGVADSYMRRNREYEDIIVKEVFPTLYSIHDPFKVDLEQAEDNLAIHKERNRIIEEFRKGNEASPPITMKLSLDGDKPPKIPLQMPKPDRSQYLDTTIKQKKERQLDEFISRFAGYDPNKGDLSSFVRDLYYENLQRLAYTFSGDPSYFVIDYYQENLNKEDFLKQMMSLLSQNLGTKVGTEILFTLENIYEIQGRALNEYFKSLAILNAATDEQKKTIRFETIRRVVEKYKPILRDKKIRNAKDVELAYFNKRIQVIETLIENTPNGYRLNDAYFEKGRILWESGILRNEESLLNEAITTWSKIKVTKNEEGDFLASKAYDSISFSMKSGELRDFDGKISALSRERIDMAVRYRLTEVLEKKKMREDRLLWPKPKKEVGK</sequence>
<dbReference type="EMBL" id="RQGD01000010">
    <property type="protein sequence ID" value="TGL62328.1"/>
    <property type="molecule type" value="Genomic_DNA"/>
</dbReference>
<name>A0A4R9K7N2_9LEPT</name>
<evidence type="ECO:0000256" key="2">
    <source>
        <dbReference type="SAM" id="Phobius"/>
    </source>
</evidence>
<feature type="region of interest" description="Disordered" evidence="1">
    <location>
        <begin position="66"/>
        <end position="99"/>
    </location>
</feature>
<dbReference type="RefSeq" id="WP_135622121.1">
    <property type="nucleotide sequence ID" value="NZ_RQGD01000010.1"/>
</dbReference>
<accession>A0A4R9K7N2</accession>
<dbReference type="Proteomes" id="UP000297693">
    <property type="component" value="Unassembled WGS sequence"/>
</dbReference>
<comment type="caution">
    <text evidence="3">The sequence shown here is derived from an EMBL/GenBank/DDBJ whole genome shotgun (WGS) entry which is preliminary data.</text>
</comment>
<dbReference type="AlphaFoldDB" id="A0A4R9K7N2"/>
<keyword evidence="2" id="KW-1133">Transmembrane helix</keyword>
<reference evidence="3" key="1">
    <citation type="journal article" date="2019" name="PLoS Negl. Trop. Dis.">
        <title>Revisiting the worldwide diversity of Leptospira species in the environment.</title>
        <authorList>
            <person name="Vincent A.T."/>
            <person name="Schiettekatte O."/>
            <person name="Bourhy P."/>
            <person name="Veyrier F.J."/>
            <person name="Picardeau M."/>
        </authorList>
    </citation>
    <scope>NUCLEOTIDE SEQUENCE [LARGE SCALE GENOMIC DNA]</scope>
    <source>
        <strain evidence="3">201702476</strain>
    </source>
</reference>